<feature type="non-terminal residue" evidence="3">
    <location>
        <position position="393"/>
    </location>
</feature>
<keyword evidence="4" id="KW-1185">Reference proteome</keyword>
<dbReference type="GO" id="GO:0003993">
    <property type="term" value="F:acid phosphatase activity"/>
    <property type="evidence" value="ECO:0007669"/>
    <property type="project" value="UniProtKB-EC"/>
</dbReference>
<dbReference type="InterPro" id="IPR000560">
    <property type="entry name" value="His_Pase_clade-2"/>
</dbReference>
<dbReference type="Pfam" id="PF00328">
    <property type="entry name" value="His_Phos_2"/>
    <property type="match status" value="1"/>
</dbReference>
<evidence type="ECO:0000256" key="2">
    <source>
        <dbReference type="ARBA" id="ARBA00005375"/>
    </source>
</evidence>
<dbReference type="PROSITE" id="PS00616">
    <property type="entry name" value="HIS_ACID_PHOSPHAT_1"/>
    <property type="match status" value="1"/>
</dbReference>
<comment type="similarity">
    <text evidence="2">Belongs to the histidine acid phosphatase family.</text>
</comment>
<dbReference type="InterPro" id="IPR050645">
    <property type="entry name" value="Histidine_acid_phosphatase"/>
</dbReference>
<evidence type="ECO:0000256" key="1">
    <source>
        <dbReference type="ARBA" id="ARBA00000032"/>
    </source>
</evidence>
<dbReference type="PANTHER" id="PTHR11567">
    <property type="entry name" value="ACID PHOSPHATASE-RELATED"/>
    <property type="match status" value="1"/>
</dbReference>
<reference evidence="3" key="1">
    <citation type="submission" date="2021-12" db="EMBL/GenBank/DDBJ databases">
        <authorList>
            <person name="Martin H S."/>
        </authorList>
    </citation>
    <scope>NUCLEOTIDE SEQUENCE</scope>
</reference>
<accession>A0A8S4HVP0</accession>
<dbReference type="Gene3D" id="3.40.50.1240">
    <property type="entry name" value="Phosphoglycerate mutase-like"/>
    <property type="match status" value="2"/>
</dbReference>
<evidence type="ECO:0000313" key="4">
    <source>
        <dbReference type="Proteomes" id="UP000838878"/>
    </source>
</evidence>
<dbReference type="OrthoDB" id="75078at2759"/>
<proteinExistence type="inferred from homology"/>
<organism evidence="3 4">
    <name type="scientific">Brenthis ino</name>
    <name type="common">lesser marbled fritillary</name>
    <dbReference type="NCBI Taxonomy" id="405034"/>
    <lineage>
        <taxon>Eukaryota</taxon>
        <taxon>Metazoa</taxon>
        <taxon>Ecdysozoa</taxon>
        <taxon>Arthropoda</taxon>
        <taxon>Hexapoda</taxon>
        <taxon>Insecta</taxon>
        <taxon>Pterygota</taxon>
        <taxon>Neoptera</taxon>
        <taxon>Endopterygota</taxon>
        <taxon>Lepidoptera</taxon>
        <taxon>Glossata</taxon>
        <taxon>Ditrysia</taxon>
        <taxon>Papilionoidea</taxon>
        <taxon>Nymphalidae</taxon>
        <taxon>Heliconiinae</taxon>
        <taxon>Argynnini</taxon>
        <taxon>Brenthis</taxon>
    </lineage>
</organism>
<protein>
    <recommendedName>
        <fullName evidence="5">Glucose-1-phosphatase</fullName>
    </recommendedName>
</protein>
<dbReference type="InterPro" id="IPR029033">
    <property type="entry name" value="His_PPase_superfam"/>
</dbReference>
<dbReference type="PROSITE" id="PS00778">
    <property type="entry name" value="HIS_ACID_PHOSPHAT_2"/>
    <property type="match status" value="1"/>
</dbReference>
<comment type="catalytic activity">
    <reaction evidence="1">
        <text>a phosphate monoester + H2O = an alcohol + phosphate</text>
        <dbReference type="Rhea" id="RHEA:15017"/>
        <dbReference type="ChEBI" id="CHEBI:15377"/>
        <dbReference type="ChEBI" id="CHEBI:30879"/>
        <dbReference type="ChEBI" id="CHEBI:43474"/>
        <dbReference type="ChEBI" id="CHEBI:67140"/>
        <dbReference type="EC" id="3.1.3.2"/>
    </reaction>
</comment>
<evidence type="ECO:0000313" key="3">
    <source>
        <dbReference type="EMBL" id="CAH0712877.1"/>
    </source>
</evidence>
<sequence length="393" mass="45971">MQITVFSYIIFYHTVSSLRLDKVIILSRHNARTPFLSKNLEKITPYEWPKWEEQPGFLTKKGFLLEEYMGKYFYTWLNKEGVLPKGCPNENDFYVYSSYTQRTMYSASAFINKGFPNCNITIYHADESKPEPILSNFIHNSSIAFRNIAISEMKNVLDHLNLNFSYHSMEDILNYRNSEFCKVYNKCDMSQDVNELKIVVKKKPEFSGPLKICNEAVDAFLMAYYNGFDLTNVAWGKLNTIEQWNSILELNKEYHNVKYNTSYVAQDLSRPLIDYIKKIFLVEHKKVTLIMGHDTNINTLLNAMYFKPFSLFDSFVSTPIGGKIVFQKWFDKTKDTHLLKINYIYQSNEQLRDGLVLSLNEPPKIALLELKNCTTDNEGFCLWDDFVSFLNDL</sequence>
<dbReference type="InterPro" id="IPR033379">
    <property type="entry name" value="Acid_Pase_AS"/>
</dbReference>
<dbReference type="PANTHER" id="PTHR11567:SF135">
    <property type="entry name" value="GLUCOSE-1-PHOSPHATASE"/>
    <property type="match status" value="1"/>
</dbReference>
<evidence type="ECO:0008006" key="5">
    <source>
        <dbReference type="Google" id="ProtNLM"/>
    </source>
</evidence>
<dbReference type="EMBL" id="OV170221">
    <property type="protein sequence ID" value="CAH0712877.1"/>
    <property type="molecule type" value="Genomic_DNA"/>
</dbReference>
<gene>
    <name evidence="3" type="ORF">BINO364_LOCUS100</name>
</gene>
<name>A0A8S4HVP0_9NEOP</name>
<dbReference type="Proteomes" id="UP000838878">
    <property type="component" value="Chromosome 1"/>
</dbReference>
<dbReference type="SUPFAM" id="SSF53254">
    <property type="entry name" value="Phosphoglycerate mutase-like"/>
    <property type="match status" value="1"/>
</dbReference>
<dbReference type="AlphaFoldDB" id="A0A8S4HVP0"/>
<dbReference type="GO" id="GO:0050308">
    <property type="term" value="F:sugar-phosphatase activity"/>
    <property type="evidence" value="ECO:0007669"/>
    <property type="project" value="TreeGrafter"/>
</dbReference>
<dbReference type="CDD" id="cd07061">
    <property type="entry name" value="HP_HAP_like"/>
    <property type="match status" value="1"/>
</dbReference>